<reference evidence="3" key="1">
    <citation type="submission" date="2016-11" db="UniProtKB">
        <authorList>
            <consortium name="WormBaseParasite"/>
        </authorList>
    </citation>
    <scope>IDENTIFICATION</scope>
</reference>
<proteinExistence type="predicted"/>
<evidence type="ECO:0000256" key="1">
    <source>
        <dbReference type="SAM" id="MobiDB-lite"/>
    </source>
</evidence>
<organism evidence="2 3">
    <name type="scientific">Steinernema glaseri</name>
    <dbReference type="NCBI Taxonomy" id="37863"/>
    <lineage>
        <taxon>Eukaryota</taxon>
        <taxon>Metazoa</taxon>
        <taxon>Ecdysozoa</taxon>
        <taxon>Nematoda</taxon>
        <taxon>Chromadorea</taxon>
        <taxon>Rhabditida</taxon>
        <taxon>Tylenchina</taxon>
        <taxon>Panagrolaimomorpha</taxon>
        <taxon>Strongyloidoidea</taxon>
        <taxon>Steinernematidae</taxon>
        <taxon>Steinernema</taxon>
    </lineage>
</organism>
<dbReference type="WBParaSite" id="L893_g31335.t1">
    <property type="protein sequence ID" value="L893_g31335.t1"/>
    <property type="gene ID" value="L893_g31335"/>
</dbReference>
<accession>A0A1I8A0G3</accession>
<protein>
    <submittedName>
        <fullName evidence="3">ABC transporter</fullName>
    </submittedName>
</protein>
<keyword evidence="2" id="KW-1185">Reference proteome</keyword>
<evidence type="ECO:0000313" key="2">
    <source>
        <dbReference type="Proteomes" id="UP000095287"/>
    </source>
</evidence>
<evidence type="ECO:0000313" key="3">
    <source>
        <dbReference type="WBParaSite" id="L893_g31335.t1"/>
    </source>
</evidence>
<sequence length="114" mass="12890">MSFFFDSLEFLRGNRKCLWIVLAPIVLLPMLQFGSKVGSLMLLLHPSSHLLLARRGGAYRHHLFLAHAPLPTPRGHASRGDRPRVPQGHDDDARGYGNGRHRRRGVRPPPPHRP</sequence>
<dbReference type="AlphaFoldDB" id="A0A1I8A0G3"/>
<name>A0A1I8A0G3_9BILA</name>
<feature type="region of interest" description="Disordered" evidence="1">
    <location>
        <begin position="69"/>
        <end position="114"/>
    </location>
</feature>
<dbReference type="Proteomes" id="UP000095287">
    <property type="component" value="Unplaced"/>
</dbReference>
<feature type="compositionally biased region" description="Basic residues" evidence="1">
    <location>
        <begin position="99"/>
        <end position="114"/>
    </location>
</feature>
<feature type="compositionally biased region" description="Basic and acidic residues" evidence="1">
    <location>
        <begin position="78"/>
        <end position="94"/>
    </location>
</feature>